<accession>A0A0M0BRH4</accession>
<dbReference type="EMBL" id="LFWZ01000015">
    <property type="protein sequence ID" value="KON31024.1"/>
    <property type="molecule type" value="Genomic_DNA"/>
</dbReference>
<reference evidence="1 2" key="1">
    <citation type="submission" date="2015-06" db="EMBL/GenBank/DDBJ databases">
        <title>New insights into the roles of widespread benthic archaea in carbon and nitrogen cycling.</title>
        <authorList>
            <person name="Lazar C.S."/>
            <person name="Baker B.J."/>
            <person name="Seitz K.W."/>
            <person name="Hyde A.S."/>
            <person name="Dick G.J."/>
            <person name="Hinrichs K.-U."/>
            <person name="Teske A.P."/>
        </authorList>
    </citation>
    <scope>NUCLEOTIDE SEQUENCE [LARGE SCALE GENOMIC DNA]</scope>
    <source>
        <strain evidence="1">DG-45</strain>
    </source>
</reference>
<evidence type="ECO:0008006" key="3">
    <source>
        <dbReference type="Google" id="ProtNLM"/>
    </source>
</evidence>
<evidence type="ECO:0000313" key="2">
    <source>
        <dbReference type="Proteomes" id="UP000037210"/>
    </source>
</evidence>
<proteinExistence type="predicted"/>
<gene>
    <name evidence="1" type="ORF">AC482_02210</name>
</gene>
<dbReference type="AlphaFoldDB" id="A0A0M0BRH4"/>
<evidence type="ECO:0000313" key="1">
    <source>
        <dbReference type="EMBL" id="KON31024.1"/>
    </source>
</evidence>
<dbReference type="Proteomes" id="UP000037210">
    <property type="component" value="Unassembled WGS sequence"/>
</dbReference>
<protein>
    <recommendedName>
        <fullName evidence="3">4-vinyl reductase 4VR domain-containing protein</fullName>
    </recommendedName>
</protein>
<sequence>MSPHDVKDRVMLEDTPRDMLLELLALHIRNIWRVDGLYFLGIEERFGTEAATAVDAGCWEVMGRIEAGHLRRVLGVERIEPASFIHLLRNTSWALDIPEKEYEVAGDTATFRVVKCRTQETRIRKGLGVFPCKRVRSGYLEAFANELDPGIETVCRFCPPDERPTGAWCEWEFRFDRRRG</sequence>
<name>A0A0M0BRH4_9ARCH</name>
<organism evidence="1 2">
    <name type="scientific">miscellaneous Crenarchaeota group-15 archaeon DG-45</name>
    <dbReference type="NCBI Taxonomy" id="1685127"/>
    <lineage>
        <taxon>Archaea</taxon>
        <taxon>Candidatus Bathyarchaeota</taxon>
        <taxon>MCG-15</taxon>
    </lineage>
</organism>
<dbReference type="Pfam" id="PF19620">
    <property type="entry name" value="DUF6125"/>
    <property type="match status" value="1"/>
</dbReference>
<comment type="caution">
    <text evidence="1">The sequence shown here is derived from an EMBL/GenBank/DDBJ whole genome shotgun (WGS) entry which is preliminary data.</text>
</comment>